<dbReference type="Pfam" id="PF12697">
    <property type="entry name" value="Abhydrolase_6"/>
    <property type="match status" value="1"/>
</dbReference>
<evidence type="ECO:0000259" key="1">
    <source>
        <dbReference type="Pfam" id="PF12697"/>
    </source>
</evidence>
<accession>A0A2T6AZJ3</accession>
<evidence type="ECO:0000313" key="2">
    <source>
        <dbReference type="EMBL" id="PTX49226.1"/>
    </source>
</evidence>
<dbReference type="InterPro" id="IPR029058">
    <property type="entry name" value="AB_hydrolase_fold"/>
</dbReference>
<dbReference type="PANTHER" id="PTHR43798">
    <property type="entry name" value="MONOACYLGLYCEROL LIPASE"/>
    <property type="match status" value="1"/>
</dbReference>
<comment type="caution">
    <text evidence="2">The sequence shown here is derived from an EMBL/GenBank/DDBJ whole genome shotgun (WGS) entry which is preliminary data.</text>
</comment>
<proteinExistence type="predicted"/>
<dbReference type="Gene3D" id="3.40.50.1820">
    <property type="entry name" value="alpha/beta hydrolase"/>
    <property type="match status" value="1"/>
</dbReference>
<dbReference type="PRINTS" id="PR00111">
    <property type="entry name" value="ABHYDROLASE"/>
</dbReference>
<dbReference type="InterPro" id="IPR050266">
    <property type="entry name" value="AB_hydrolase_sf"/>
</dbReference>
<evidence type="ECO:0000313" key="3">
    <source>
        <dbReference type="Proteomes" id="UP000244069"/>
    </source>
</evidence>
<dbReference type="SUPFAM" id="SSF53474">
    <property type="entry name" value="alpha/beta-Hydrolases"/>
    <property type="match status" value="1"/>
</dbReference>
<feature type="domain" description="AB hydrolase-1" evidence="1">
    <location>
        <begin position="23"/>
        <end position="256"/>
    </location>
</feature>
<organism evidence="2 3">
    <name type="scientific">Allosediminivita pacifica</name>
    <dbReference type="NCBI Taxonomy" id="1267769"/>
    <lineage>
        <taxon>Bacteria</taxon>
        <taxon>Pseudomonadati</taxon>
        <taxon>Pseudomonadota</taxon>
        <taxon>Alphaproteobacteria</taxon>
        <taxon>Rhodobacterales</taxon>
        <taxon>Paracoccaceae</taxon>
        <taxon>Allosediminivita</taxon>
    </lineage>
</organism>
<name>A0A2T6AZJ3_9RHOB</name>
<dbReference type="InterPro" id="IPR000073">
    <property type="entry name" value="AB_hydrolase_1"/>
</dbReference>
<keyword evidence="3" id="KW-1185">Reference proteome</keyword>
<protein>
    <submittedName>
        <fullName evidence="2">Pimeloyl-ACP methyl ester carboxylesterase</fullName>
    </submittedName>
</protein>
<dbReference type="OrthoDB" id="9804723at2"/>
<gene>
    <name evidence="2" type="ORF">C8N44_10766</name>
</gene>
<dbReference type="EMBL" id="QBKN01000007">
    <property type="protein sequence ID" value="PTX49226.1"/>
    <property type="molecule type" value="Genomic_DNA"/>
</dbReference>
<dbReference type="AlphaFoldDB" id="A0A2T6AZJ3"/>
<sequence>MPQEIRAGLDTHWREWGSGTPALLLHCGLASSRMWAPLSKALDSRFAMVAPDLPGHGRSGPIPPGADLHDRITDMAESFLRGGDTVVGHSLGGTVALRLALEKRAPLKRLVLVEPVLFAAARGTPAWEAHQAETAHWNAALAAGDLADAARGFSETWGARPWDSLRPEERETMAARMQVISGTAPALSEDSIGMLAPGRLEAVDVPVILLRGEGTDAIMRQVHEVLRTRLPNVEERVVRGAGHMLPMTHPEAVIEAMG</sequence>
<reference evidence="2 3" key="1">
    <citation type="submission" date="2018-04" db="EMBL/GenBank/DDBJ databases">
        <title>Genomic Encyclopedia of Archaeal and Bacterial Type Strains, Phase II (KMG-II): from individual species to whole genera.</title>
        <authorList>
            <person name="Goeker M."/>
        </authorList>
    </citation>
    <scope>NUCLEOTIDE SEQUENCE [LARGE SCALE GENOMIC DNA]</scope>
    <source>
        <strain evidence="2 3">DSM 29329</strain>
    </source>
</reference>
<dbReference type="Proteomes" id="UP000244069">
    <property type="component" value="Unassembled WGS sequence"/>
</dbReference>
<dbReference type="RefSeq" id="WP_107975488.1">
    <property type="nucleotide sequence ID" value="NZ_BMEZ01000007.1"/>
</dbReference>